<feature type="domain" description="Calcineurin-like phosphoesterase" evidence="3">
    <location>
        <begin position="55"/>
        <end position="201"/>
    </location>
</feature>
<dbReference type="InterPro" id="IPR029052">
    <property type="entry name" value="Metallo-depent_PP-like"/>
</dbReference>
<dbReference type="InterPro" id="IPR000979">
    <property type="entry name" value="Phosphodiesterase_MJ0936/Vps29"/>
</dbReference>
<evidence type="ECO:0000256" key="2">
    <source>
        <dbReference type="RuleBase" id="RU362039"/>
    </source>
</evidence>
<sequence length="217" mass="25183">MSNSNIIRFHFHIVRSEFHQAGRNHVHIKFLYFDQRCRYNFVLILNRDKRASQVKIGVISDTHLPGCDEKLKRIVDRYFHDVDMIIHAGDLVDIRVLDAFGDRQVRAVCGNMDNLSVRQRLPDRLILDIQGFHLGVMHGWGTAENLEEKIYHLLGPVDCLIYGHTHYPVNRVKEGVLFFNPGSALDKRFTRENTLGILKIGDRITGEIIKIEIEKEQ</sequence>
<evidence type="ECO:0000259" key="3">
    <source>
        <dbReference type="Pfam" id="PF12850"/>
    </source>
</evidence>
<organism evidence="4 5">
    <name type="scientific">Syntrophus aciditrophicus (strain SB)</name>
    <dbReference type="NCBI Taxonomy" id="56780"/>
    <lineage>
        <taxon>Bacteria</taxon>
        <taxon>Pseudomonadati</taxon>
        <taxon>Thermodesulfobacteriota</taxon>
        <taxon>Syntrophia</taxon>
        <taxon>Syntrophales</taxon>
        <taxon>Syntrophaceae</taxon>
        <taxon>Syntrophus</taxon>
    </lineage>
</organism>
<name>Q2LTN6_SYNAS</name>
<dbReference type="GO" id="GO:0046872">
    <property type="term" value="F:metal ion binding"/>
    <property type="evidence" value="ECO:0007669"/>
    <property type="project" value="UniProtKB-KW"/>
</dbReference>
<dbReference type="Gene3D" id="3.60.21.10">
    <property type="match status" value="1"/>
</dbReference>
<accession>Q2LTN6</accession>
<reference evidence="4 5" key="1">
    <citation type="journal article" date="2007" name="Proc. Natl. Acad. Sci. U.S.A.">
        <title>The genome of Syntrophus aciditrophicus: life at the thermodynamic limit of microbial growth.</title>
        <authorList>
            <person name="McInerney M.J."/>
            <person name="Rohlin L."/>
            <person name="Mouttaki H."/>
            <person name="Kim U."/>
            <person name="Krupp R.S."/>
            <person name="Rios-Hernandez L."/>
            <person name="Sieber J."/>
            <person name="Struchtemeyer C.G."/>
            <person name="Bhattacharyya A."/>
            <person name="Campbell J.W."/>
            <person name="Gunsalus R.P."/>
        </authorList>
    </citation>
    <scope>NUCLEOTIDE SEQUENCE [LARGE SCALE GENOMIC DNA]</scope>
    <source>
        <strain evidence="4 5">SB</strain>
    </source>
</reference>
<proteinExistence type="inferred from homology"/>
<comment type="cofactor">
    <cofactor evidence="2">
        <name>a divalent metal cation</name>
        <dbReference type="ChEBI" id="CHEBI:60240"/>
    </cofactor>
</comment>
<comment type="similarity">
    <text evidence="1 2">Belongs to the metallophosphoesterase superfamily. YfcE family.</text>
</comment>
<gene>
    <name evidence="4" type="ORF">SYN_02934</name>
</gene>
<dbReference type="AlphaFoldDB" id="Q2LTN6"/>
<dbReference type="HOGENOM" id="CLU_063749_3_2_7"/>
<dbReference type="Proteomes" id="UP000001933">
    <property type="component" value="Chromosome"/>
</dbReference>
<dbReference type="EMBL" id="CP000252">
    <property type="protein sequence ID" value="ABC77446.1"/>
    <property type="molecule type" value="Genomic_DNA"/>
</dbReference>
<keyword evidence="2" id="KW-0479">Metal-binding</keyword>
<dbReference type="EC" id="3.1.4.-" evidence="2"/>
<dbReference type="NCBIfam" id="TIGR00040">
    <property type="entry name" value="yfcE"/>
    <property type="match status" value="1"/>
</dbReference>
<dbReference type="GO" id="GO:0016787">
    <property type="term" value="F:hydrolase activity"/>
    <property type="evidence" value="ECO:0007669"/>
    <property type="project" value="UniProtKB-UniRule"/>
</dbReference>
<evidence type="ECO:0000256" key="1">
    <source>
        <dbReference type="ARBA" id="ARBA00008950"/>
    </source>
</evidence>
<dbReference type="PANTHER" id="PTHR11124">
    <property type="entry name" value="VACUOLAR SORTING PROTEIN VPS29"/>
    <property type="match status" value="1"/>
</dbReference>
<dbReference type="InterPro" id="IPR024654">
    <property type="entry name" value="Calcineurin-like_PHP_lpxH"/>
</dbReference>
<dbReference type="Pfam" id="PF12850">
    <property type="entry name" value="Metallophos_2"/>
    <property type="match status" value="1"/>
</dbReference>
<protein>
    <recommendedName>
        <fullName evidence="2">Phosphoesterase</fullName>
        <ecNumber evidence="2">3.1.4.-</ecNumber>
    </recommendedName>
</protein>
<keyword evidence="5" id="KW-1185">Reference proteome</keyword>
<dbReference type="eggNOG" id="COG0622">
    <property type="taxonomic scope" value="Bacteria"/>
</dbReference>
<dbReference type="KEGG" id="sat:SYN_02934"/>
<dbReference type="STRING" id="56780.SYN_02934"/>
<evidence type="ECO:0000313" key="4">
    <source>
        <dbReference type="EMBL" id="ABC77446.1"/>
    </source>
</evidence>
<dbReference type="SUPFAM" id="SSF56300">
    <property type="entry name" value="Metallo-dependent phosphatases"/>
    <property type="match status" value="1"/>
</dbReference>
<evidence type="ECO:0000313" key="5">
    <source>
        <dbReference type="Proteomes" id="UP000001933"/>
    </source>
</evidence>
<dbReference type="InParanoid" id="Q2LTN6"/>